<dbReference type="AlphaFoldDB" id="A0A0K9Q2K0"/>
<name>A0A0K9Q2K0_ZOSMR</name>
<keyword evidence="2" id="KW-1185">Reference proteome</keyword>
<dbReference type="GO" id="GO:0006629">
    <property type="term" value="P:lipid metabolic process"/>
    <property type="evidence" value="ECO:0000318"/>
    <property type="project" value="GO_Central"/>
</dbReference>
<dbReference type="Gene3D" id="3.40.50.1820">
    <property type="entry name" value="alpha/beta hydrolase"/>
    <property type="match status" value="2"/>
</dbReference>
<evidence type="ECO:0000313" key="1">
    <source>
        <dbReference type="EMBL" id="KMZ75424.1"/>
    </source>
</evidence>
<gene>
    <name evidence="1" type="ORF">ZOSMA_114G00210</name>
</gene>
<dbReference type="Proteomes" id="UP000036987">
    <property type="component" value="Unassembled WGS sequence"/>
</dbReference>
<dbReference type="InterPro" id="IPR029058">
    <property type="entry name" value="AB_hydrolase_fold"/>
</dbReference>
<dbReference type="SUPFAM" id="SSF53474">
    <property type="entry name" value="alpha/beta-Hydrolases"/>
    <property type="match status" value="1"/>
</dbReference>
<dbReference type="Pfam" id="PF02450">
    <property type="entry name" value="LCAT"/>
    <property type="match status" value="1"/>
</dbReference>
<proteinExistence type="predicted"/>
<protein>
    <submittedName>
        <fullName evidence="1">Lecithin:cholesterol acyltransferase family protein</fullName>
    </submittedName>
</protein>
<dbReference type="OrthoDB" id="190846at2759"/>
<reference evidence="2" key="1">
    <citation type="journal article" date="2016" name="Nature">
        <title>The genome of the seagrass Zostera marina reveals angiosperm adaptation to the sea.</title>
        <authorList>
            <person name="Olsen J.L."/>
            <person name="Rouze P."/>
            <person name="Verhelst B."/>
            <person name="Lin Y.-C."/>
            <person name="Bayer T."/>
            <person name="Collen J."/>
            <person name="Dattolo E."/>
            <person name="De Paoli E."/>
            <person name="Dittami S."/>
            <person name="Maumus F."/>
            <person name="Michel G."/>
            <person name="Kersting A."/>
            <person name="Lauritano C."/>
            <person name="Lohaus R."/>
            <person name="Toepel M."/>
            <person name="Tonon T."/>
            <person name="Vanneste K."/>
            <person name="Amirebrahimi M."/>
            <person name="Brakel J."/>
            <person name="Bostroem C."/>
            <person name="Chovatia M."/>
            <person name="Grimwood J."/>
            <person name="Jenkins J.W."/>
            <person name="Jueterbock A."/>
            <person name="Mraz A."/>
            <person name="Stam W.T."/>
            <person name="Tice H."/>
            <person name="Bornberg-Bauer E."/>
            <person name="Green P.J."/>
            <person name="Pearson G.A."/>
            <person name="Procaccini G."/>
            <person name="Duarte C.M."/>
            <person name="Schmutz J."/>
            <person name="Reusch T.B.H."/>
            <person name="Van de Peer Y."/>
        </authorList>
    </citation>
    <scope>NUCLEOTIDE SEQUENCE [LARGE SCALE GENOMIC DNA]</scope>
    <source>
        <strain evidence="2">cv. Finnish</strain>
    </source>
</reference>
<dbReference type="EMBL" id="LFYR01000167">
    <property type="protein sequence ID" value="KMZ75424.1"/>
    <property type="molecule type" value="Genomic_DNA"/>
</dbReference>
<keyword evidence="1" id="KW-0012">Acyltransferase</keyword>
<keyword evidence="1" id="KW-0808">Transferase</keyword>
<evidence type="ECO:0000313" key="2">
    <source>
        <dbReference type="Proteomes" id="UP000036987"/>
    </source>
</evidence>
<dbReference type="InterPro" id="IPR003386">
    <property type="entry name" value="LACT/PDAT_acylTrfase"/>
</dbReference>
<comment type="caution">
    <text evidence="1">The sequence shown here is derived from an EMBL/GenBank/DDBJ whole genome shotgun (WGS) entry which is preliminary data.</text>
</comment>
<organism evidence="1 2">
    <name type="scientific">Zostera marina</name>
    <name type="common">Eelgrass</name>
    <dbReference type="NCBI Taxonomy" id="29655"/>
    <lineage>
        <taxon>Eukaryota</taxon>
        <taxon>Viridiplantae</taxon>
        <taxon>Streptophyta</taxon>
        <taxon>Embryophyta</taxon>
        <taxon>Tracheophyta</taxon>
        <taxon>Spermatophyta</taxon>
        <taxon>Magnoliopsida</taxon>
        <taxon>Liliopsida</taxon>
        <taxon>Zosteraceae</taxon>
        <taxon>Zostera</taxon>
    </lineage>
</organism>
<sequence>MLTPMLCIASTGSNHGLHPLILVPGSGGNQLEARLTNSYSSSSFICDPWIRSDTRNEKWYRIWFDLSIFLPPFAKCFAERLTLRFDTELDDYRNAVGVETRVPFFGSTTSLLCSVPRFKGTTEYMDTLVKSFKDMGYREEENLFGAPHDFRYGLAAKGVPCRVGTQYLNDLKQLIENATNSNGGKPVIIVSHSMGGLLVLHLLNRNPLSWRKKYIKHFIALSTPWGGAVQVMLTYASGYTLGVPLVDPLTVRHEQRSWESNLWLLPSSKVFDDEKPLVISEKGSYKASNMTTFLKDIGYPEGVELYKKRIVPLVEDEQSKPPMVPITSFVGSGVDTAELLVYGKNGFDEQPKIVYGDGDGTVNTKSLMAAERMWEGVKEQRFKTVKLAMVSHTDILMDEFAISEIGKQISEINFNSF</sequence>
<accession>A0A0K9Q2K0</accession>
<dbReference type="GO" id="GO:0008374">
    <property type="term" value="F:O-acyltransferase activity"/>
    <property type="evidence" value="ECO:0007669"/>
    <property type="project" value="InterPro"/>
</dbReference>
<dbReference type="PANTHER" id="PTHR11440">
    <property type="entry name" value="LECITHIN-CHOLESTEROL ACYLTRANSFERASE-RELATED"/>
    <property type="match status" value="1"/>
</dbReference>
<dbReference type="OMA" id="QMTPPGV"/>
<dbReference type="STRING" id="29655.A0A0K9Q2K0"/>